<comment type="cofactor">
    <cofactor evidence="2">
        <name>Mg(2+)</name>
        <dbReference type="ChEBI" id="CHEBI:18420"/>
    </cofactor>
</comment>
<dbReference type="PROSITE" id="PS51975">
    <property type="entry name" value="RNASE_H_2"/>
    <property type="match status" value="1"/>
</dbReference>
<sequence length="260" mass="29450">MKVDATIREIAERIKSGEELPDSYIDSLLKDTRSGVQRLARSYLKKREAKQREQERIQRMWHFERTYRKQGYQLIAGVDEAGRGPLAGPVVAAAVILPEGFDAEGLNDSKKLSLDERESLREKIQRDATAIGVGIVDHHYIDQHNILQATYEAMRRAVAELSPAPEYLLLDAVQVPGLKIPQHPIVKGDALSHSIAAASIIAKTVRDRWMKEVDEIYPHYGFRKNMGYGTPDHLAALDRWGACPIHRTSFAPVEKRYEKK</sequence>
<dbReference type="PANTHER" id="PTHR10954">
    <property type="entry name" value="RIBONUCLEASE H2 SUBUNIT A"/>
    <property type="match status" value="1"/>
</dbReference>
<dbReference type="PANTHER" id="PTHR10954:SF18">
    <property type="entry name" value="RIBONUCLEASE HII"/>
    <property type="match status" value="1"/>
</dbReference>
<keyword evidence="13 14" id="KW-0464">Manganese</keyword>
<dbReference type="SUPFAM" id="SSF53098">
    <property type="entry name" value="Ribonuclease H-like"/>
    <property type="match status" value="1"/>
</dbReference>
<dbReference type="InterPro" id="IPR022898">
    <property type="entry name" value="RNase_HII"/>
</dbReference>
<dbReference type="GO" id="GO:0030145">
    <property type="term" value="F:manganese ion binding"/>
    <property type="evidence" value="ECO:0007669"/>
    <property type="project" value="UniProtKB-UniRule"/>
</dbReference>
<dbReference type="GO" id="GO:0006298">
    <property type="term" value="P:mismatch repair"/>
    <property type="evidence" value="ECO:0007669"/>
    <property type="project" value="TreeGrafter"/>
</dbReference>
<dbReference type="RefSeq" id="WP_142504391.1">
    <property type="nucleotide sequence ID" value="NZ_FXTI01000002.1"/>
</dbReference>
<dbReference type="EC" id="3.1.26.4" evidence="6 14"/>
<dbReference type="EMBL" id="FXTI01000002">
    <property type="protein sequence ID" value="SMO46220.1"/>
    <property type="molecule type" value="Genomic_DNA"/>
</dbReference>
<keyword evidence="11 14" id="KW-0255">Endonuclease</keyword>
<dbReference type="AlphaFoldDB" id="A0A521BHM8"/>
<dbReference type="GO" id="GO:0004523">
    <property type="term" value="F:RNA-DNA hybrid ribonuclease activity"/>
    <property type="evidence" value="ECO:0007669"/>
    <property type="project" value="UniProtKB-UniRule"/>
</dbReference>
<dbReference type="HAMAP" id="MF_00052_B">
    <property type="entry name" value="RNase_HII_B"/>
    <property type="match status" value="1"/>
</dbReference>
<evidence type="ECO:0000256" key="3">
    <source>
        <dbReference type="ARBA" id="ARBA00004065"/>
    </source>
</evidence>
<evidence type="ECO:0000256" key="1">
    <source>
        <dbReference type="ARBA" id="ARBA00000077"/>
    </source>
</evidence>
<dbReference type="NCBIfam" id="NF000594">
    <property type="entry name" value="PRK00015.1-1"/>
    <property type="match status" value="1"/>
</dbReference>
<organism evidence="18 19">
    <name type="scientific">Melghirimyces algeriensis</name>
    <dbReference type="NCBI Taxonomy" id="910412"/>
    <lineage>
        <taxon>Bacteria</taxon>
        <taxon>Bacillati</taxon>
        <taxon>Bacillota</taxon>
        <taxon>Bacilli</taxon>
        <taxon>Bacillales</taxon>
        <taxon>Thermoactinomycetaceae</taxon>
        <taxon>Melghirimyces</taxon>
    </lineage>
</organism>
<dbReference type="InterPro" id="IPR001352">
    <property type="entry name" value="RNase_HII/HIII"/>
</dbReference>
<evidence type="ECO:0000313" key="18">
    <source>
        <dbReference type="EMBL" id="SMO46220.1"/>
    </source>
</evidence>
<comment type="catalytic activity">
    <reaction evidence="1 14 15 16">
        <text>Endonucleolytic cleavage to 5'-phosphomonoester.</text>
        <dbReference type="EC" id="3.1.26.4"/>
    </reaction>
</comment>
<dbReference type="Proteomes" id="UP000315636">
    <property type="component" value="Unassembled WGS sequence"/>
</dbReference>
<evidence type="ECO:0000256" key="10">
    <source>
        <dbReference type="ARBA" id="ARBA00022723"/>
    </source>
</evidence>
<keyword evidence="19" id="KW-1185">Reference proteome</keyword>
<feature type="binding site" evidence="14 15">
    <location>
        <position position="80"/>
    </location>
    <ligand>
        <name>a divalent metal cation</name>
        <dbReference type="ChEBI" id="CHEBI:60240"/>
    </ligand>
</feature>
<evidence type="ECO:0000256" key="2">
    <source>
        <dbReference type="ARBA" id="ARBA00001946"/>
    </source>
</evidence>
<comment type="function">
    <text evidence="3 14 16">Endonuclease that specifically degrades the RNA of RNA-DNA hybrids.</text>
</comment>
<evidence type="ECO:0000256" key="14">
    <source>
        <dbReference type="HAMAP-Rule" id="MF_00052"/>
    </source>
</evidence>
<evidence type="ECO:0000256" key="11">
    <source>
        <dbReference type="ARBA" id="ARBA00022759"/>
    </source>
</evidence>
<name>A0A521BHM8_9BACL</name>
<evidence type="ECO:0000256" key="9">
    <source>
        <dbReference type="ARBA" id="ARBA00022722"/>
    </source>
</evidence>
<dbReference type="GO" id="GO:0003723">
    <property type="term" value="F:RNA binding"/>
    <property type="evidence" value="ECO:0007669"/>
    <property type="project" value="UniProtKB-UniRule"/>
</dbReference>
<dbReference type="Pfam" id="PF01351">
    <property type="entry name" value="RNase_HII"/>
    <property type="match status" value="1"/>
</dbReference>
<evidence type="ECO:0000256" key="16">
    <source>
        <dbReference type="RuleBase" id="RU003515"/>
    </source>
</evidence>
<keyword evidence="9 14" id="KW-0540">Nuclease</keyword>
<evidence type="ECO:0000256" key="8">
    <source>
        <dbReference type="ARBA" id="ARBA00022490"/>
    </source>
</evidence>
<evidence type="ECO:0000256" key="5">
    <source>
        <dbReference type="ARBA" id="ARBA00007383"/>
    </source>
</evidence>
<dbReference type="InterPro" id="IPR024567">
    <property type="entry name" value="RNase_HII/HIII_dom"/>
</dbReference>
<dbReference type="GO" id="GO:0005737">
    <property type="term" value="C:cytoplasm"/>
    <property type="evidence" value="ECO:0007669"/>
    <property type="project" value="UniProtKB-SubCell"/>
</dbReference>
<dbReference type="GO" id="GO:0043137">
    <property type="term" value="P:DNA replication, removal of RNA primer"/>
    <property type="evidence" value="ECO:0007669"/>
    <property type="project" value="TreeGrafter"/>
</dbReference>
<dbReference type="InterPro" id="IPR036397">
    <property type="entry name" value="RNaseH_sf"/>
</dbReference>
<evidence type="ECO:0000256" key="15">
    <source>
        <dbReference type="PROSITE-ProRule" id="PRU01319"/>
    </source>
</evidence>
<protein>
    <recommendedName>
        <fullName evidence="7 14">Ribonuclease HII</fullName>
        <shortName evidence="14">RNase HII</shortName>
        <ecNumber evidence="6 14">3.1.26.4</ecNumber>
    </recommendedName>
</protein>
<dbReference type="OrthoDB" id="9803420at2"/>
<evidence type="ECO:0000256" key="4">
    <source>
        <dbReference type="ARBA" id="ARBA00004496"/>
    </source>
</evidence>
<dbReference type="NCBIfam" id="NF000595">
    <property type="entry name" value="PRK00015.1-3"/>
    <property type="match status" value="1"/>
</dbReference>
<accession>A0A521BHM8</accession>
<gene>
    <name evidence="14" type="primary">rnhB</name>
    <name evidence="18" type="ORF">SAMN06264849_10272</name>
</gene>
<comment type="similarity">
    <text evidence="5 14 16">Belongs to the RNase HII family.</text>
</comment>
<comment type="subcellular location">
    <subcellularLocation>
        <location evidence="4 14">Cytoplasm</location>
    </subcellularLocation>
</comment>
<evidence type="ECO:0000256" key="6">
    <source>
        <dbReference type="ARBA" id="ARBA00012180"/>
    </source>
</evidence>
<keyword evidence="12 14" id="KW-0378">Hydrolase</keyword>
<evidence type="ECO:0000256" key="12">
    <source>
        <dbReference type="ARBA" id="ARBA00022801"/>
    </source>
</evidence>
<keyword evidence="8 14" id="KW-0963">Cytoplasm</keyword>
<feature type="binding site" evidence="14 15">
    <location>
        <position position="171"/>
    </location>
    <ligand>
        <name>a divalent metal cation</name>
        <dbReference type="ChEBI" id="CHEBI:60240"/>
    </ligand>
</feature>
<dbReference type="FunFam" id="3.30.420.10:FF:000006">
    <property type="entry name" value="Ribonuclease HII"/>
    <property type="match status" value="1"/>
</dbReference>
<dbReference type="CDD" id="cd07182">
    <property type="entry name" value="RNase_HII_bacteria_HII_like"/>
    <property type="match status" value="1"/>
</dbReference>
<evidence type="ECO:0000256" key="7">
    <source>
        <dbReference type="ARBA" id="ARBA00019179"/>
    </source>
</evidence>
<evidence type="ECO:0000256" key="13">
    <source>
        <dbReference type="ARBA" id="ARBA00023211"/>
    </source>
</evidence>
<feature type="domain" description="RNase H type-2" evidence="17">
    <location>
        <begin position="73"/>
        <end position="260"/>
    </location>
</feature>
<feature type="binding site" evidence="14 15">
    <location>
        <position position="79"/>
    </location>
    <ligand>
        <name>a divalent metal cation</name>
        <dbReference type="ChEBI" id="CHEBI:60240"/>
    </ligand>
</feature>
<evidence type="ECO:0000313" key="19">
    <source>
        <dbReference type="Proteomes" id="UP000315636"/>
    </source>
</evidence>
<dbReference type="InterPro" id="IPR012337">
    <property type="entry name" value="RNaseH-like_sf"/>
</dbReference>
<evidence type="ECO:0000259" key="17">
    <source>
        <dbReference type="PROSITE" id="PS51975"/>
    </source>
</evidence>
<reference evidence="18 19" key="1">
    <citation type="submission" date="2017-05" db="EMBL/GenBank/DDBJ databases">
        <authorList>
            <person name="Varghese N."/>
            <person name="Submissions S."/>
        </authorList>
    </citation>
    <scope>NUCLEOTIDE SEQUENCE [LARGE SCALE GENOMIC DNA]</scope>
    <source>
        <strain evidence="18 19">DSM 45474</strain>
    </source>
</reference>
<comment type="cofactor">
    <cofactor evidence="14 15">
        <name>Mn(2+)</name>
        <dbReference type="ChEBI" id="CHEBI:29035"/>
    </cofactor>
    <cofactor evidence="14 15">
        <name>Mg(2+)</name>
        <dbReference type="ChEBI" id="CHEBI:18420"/>
    </cofactor>
    <text evidence="14 15">Manganese or magnesium. Binds 1 divalent metal ion per monomer in the absence of substrate. May bind a second metal ion after substrate binding.</text>
</comment>
<dbReference type="GO" id="GO:0032299">
    <property type="term" value="C:ribonuclease H2 complex"/>
    <property type="evidence" value="ECO:0007669"/>
    <property type="project" value="TreeGrafter"/>
</dbReference>
<keyword evidence="10 14" id="KW-0479">Metal-binding</keyword>
<proteinExistence type="inferred from homology"/>
<dbReference type="Gene3D" id="3.30.420.10">
    <property type="entry name" value="Ribonuclease H-like superfamily/Ribonuclease H"/>
    <property type="match status" value="1"/>
</dbReference>